<dbReference type="InterPro" id="IPR007607">
    <property type="entry name" value="BacA/B"/>
</dbReference>
<accession>A0A1N7PYZ5</accession>
<evidence type="ECO:0000313" key="3">
    <source>
        <dbReference type="EMBL" id="SIT15587.1"/>
    </source>
</evidence>
<dbReference type="PANTHER" id="PTHR35024">
    <property type="entry name" value="HYPOTHETICAL CYTOSOLIC PROTEIN"/>
    <property type="match status" value="1"/>
</dbReference>
<sequence length="155" mass="15533">MFSKTQDDRPSTGRGGQVSVLASDLIITGVIASEGTIELHGNVDGELAAATLVVGHDGRMKGKVQAGQVDVRGELDGAVTCGSLTLRAAARLNADCQSGRLVIESGAEVEGRFSRPAPPPPAASTGTSAPAPSPAPQTDFDAAEGGAASLPEDQA</sequence>
<evidence type="ECO:0000313" key="4">
    <source>
        <dbReference type="Proteomes" id="UP000186141"/>
    </source>
</evidence>
<organism evidence="3 4">
    <name type="scientific">Gemmobacter megaterium</name>
    <dbReference type="NCBI Taxonomy" id="1086013"/>
    <lineage>
        <taxon>Bacteria</taxon>
        <taxon>Pseudomonadati</taxon>
        <taxon>Pseudomonadota</taxon>
        <taxon>Alphaproteobacteria</taxon>
        <taxon>Rhodobacterales</taxon>
        <taxon>Paracoccaceae</taxon>
        <taxon>Gemmobacter</taxon>
    </lineage>
</organism>
<protein>
    <submittedName>
        <fullName evidence="3">Protein CcmA, bactofilin family</fullName>
    </submittedName>
</protein>
<reference evidence="3 4" key="1">
    <citation type="submission" date="2017-01" db="EMBL/GenBank/DDBJ databases">
        <authorList>
            <person name="Mah S.A."/>
            <person name="Swanson W.J."/>
            <person name="Moy G.W."/>
            <person name="Vacquier V.D."/>
        </authorList>
    </citation>
    <scope>NUCLEOTIDE SEQUENCE [LARGE SCALE GENOMIC DNA]</scope>
    <source>
        <strain evidence="3 4">DSM 26375</strain>
    </source>
</reference>
<dbReference type="PANTHER" id="PTHR35024:SF4">
    <property type="entry name" value="POLYMER-FORMING CYTOSKELETAL PROTEIN"/>
    <property type="match status" value="1"/>
</dbReference>
<name>A0A1N7PYZ5_9RHOB</name>
<dbReference type="STRING" id="1086013.SAMN05421774_106264"/>
<evidence type="ECO:0000256" key="2">
    <source>
        <dbReference type="SAM" id="MobiDB-lite"/>
    </source>
</evidence>
<dbReference type="OrthoDB" id="5738271at2"/>
<dbReference type="AlphaFoldDB" id="A0A1N7PYZ5"/>
<evidence type="ECO:0000256" key="1">
    <source>
        <dbReference type="ARBA" id="ARBA00044755"/>
    </source>
</evidence>
<dbReference type="RefSeq" id="WP_076532897.1">
    <property type="nucleotide sequence ID" value="NZ_BMEH01000006.1"/>
</dbReference>
<comment type="similarity">
    <text evidence="1">Belongs to the bactofilin family.</text>
</comment>
<dbReference type="Pfam" id="PF04519">
    <property type="entry name" value="Bactofilin"/>
    <property type="match status" value="1"/>
</dbReference>
<keyword evidence="4" id="KW-1185">Reference proteome</keyword>
<gene>
    <name evidence="3" type="ORF">SAMN05421774_106264</name>
</gene>
<dbReference type="EMBL" id="FTOT01000006">
    <property type="protein sequence ID" value="SIT15587.1"/>
    <property type="molecule type" value="Genomic_DNA"/>
</dbReference>
<proteinExistence type="inferred from homology"/>
<feature type="region of interest" description="Disordered" evidence="2">
    <location>
        <begin position="107"/>
        <end position="155"/>
    </location>
</feature>
<dbReference type="Proteomes" id="UP000186141">
    <property type="component" value="Unassembled WGS sequence"/>
</dbReference>